<dbReference type="OrthoDB" id="9801363at2"/>
<evidence type="ECO:0000313" key="4">
    <source>
        <dbReference type="Proteomes" id="UP000001231"/>
    </source>
</evidence>
<dbReference type="RefSeq" id="WP_015781207.1">
    <property type="nucleotide sequence ID" value="NC_013166.1"/>
</dbReference>
<dbReference type="InterPro" id="IPR036388">
    <property type="entry name" value="WH-like_DNA-bd_sf"/>
</dbReference>
<feature type="domain" description="Methyltransferase" evidence="1">
    <location>
        <begin position="173"/>
        <end position="283"/>
    </location>
</feature>
<organism evidence="3 4">
    <name type="scientific">Kangiella koreensis (strain DSM 16069 / JCM 12317 / KCTC 12182 / SW-125)</name>
    <dbReference type="NCBI Taxonomy" id="523791"/>
    <lineage>
        <taxon>Bacteria</taxon>
        <taxon>Pseudomonadati</taxon>
        <taxon>Pseudomonadota</taxon>
        <taxon>Gammaproteobacteria</taxon>
        <taxon>Kangiellales</taxon>
        <taxon>Kangiellaceae</taxon>
        <taxon>Kangiella</taxon>
    </lineage>
</organism>
<accession>C7R7R9</accession>
<dbReference type="Gene3D" id="3.40.50.150">
    <property type="entry name" value="Vaccinia Virus protein VP39"/>
    <property type="match status" value="1"/>
</dbReference>
<dbReference type="GO" id="GO:0008168">
    <property type="term" value="F:methyltransferase activity"/>
    <property type="evidence" value="ECO:0007669"/>
    <property type="project" value="UniProtKB-KW"/>
</dbReference>
<dbReference type="Pfam" id="PF13847">
    <property type="entry name" value="Methyltransf_31"/>
    <property type="match status" value="1"/>
</dbReference>
<evidence type="ECO:0000313" key="3">
    <source>
        <dbReference type="EMBL" id="ACV27602.1"/>
    </source>
</evidence>
<gene>
    <name evidence="3" type="ordered locus">Kkor_2192</name>
</gene>
<dbReference type="eggNOG" id="COG2230">
    <property type="taxonomic scope" value="Bacteria"/>
</dbReference>
<dbReference type="HOGENOM" id="CLU_063529_1_1_6"/>
<protein>
    <submittedName>
        <fullName evidence="3">Methyltransferase type 11</fullName>
    </submittedName>
</protein>
<dbReference type="AlphaFoldDB" id="C7R7R9"/>
<dbReference type="GO" id="GO:0032259">
    <property type="term" value="P:methylation"/>
    <property type="evidence" value="ECO:0007669"/>
    <property type="project" value="UniProtKB-KW"/>
</dbReference>
<dbReference type="EMBL" id="CP001707">
    <property type="protein sequence ID" value="ACV27602.1"/>
    <property type="molecule type" value="Genomic_DNA"/>
</dbReference>
<dbReference type="InterPro" id="IPR029063">
    <property type="entry name" value="SAM-dependent_MTases_sf"/>
</dbReference>
<feature type="domain" description="S-adenosylmethionine-dependent methyltransferase Rv2258c-like winged HTH" evidence="2">
    <location>
        <begin position="23"/>
        <end position="97"/>
    </location>
</feature>
<dbReference type="CDD" id="cd02440">
    <property type="entry name" value="AdoMet_MTases"/>
    <property type="match status" value="1"/>
</dbReference>
<dbReference type="PANTHER" id="PTHR45128">
    <property type="entry name" value="METHYLTRANSFERASE TYPE 11"/>
    <property type="match status" value="1"/>
</dbReference>
<dbReference type="Proteomes" id="UP000001231">
    <property type="component" value="Chromosome"/>
</dbReference>
<dbReference type="SUPFAM" id="SSF53335">
    <property type="entry name" value="S-adenosyl-L-methionine-dependent methyltransferases"/>
    <property type="match status" value="1"/>
</dbReference>
<dbReference type="KEGG" id="kko:Kkor_2192"/>
<dbReference type="InterPro" id="IPR053173">
    <property type="entry name" value="SAM-binding_MTase"/>
</dbReference>
<dbReference type="Gene3D" id="1.10.10.10">
    <property type="entry name" value="Winged helix-like DNA-binding domain superfamily/Winged helix DNA-binding domain"/>
    <property type="match status" value="1"/>
</dbReference>
<dbReference type="Pfam" id="PF21320">
    <property type="entry name" value="WHD_Rv2258c"/>
    <property type="match status" value="1"/>
</dbReference>
<evidence type="ECO:0000259" key="2">
    <source>
        <dbReference type="Pfam" id="PF21320"/>
    </source>
</evidence>
<evidence type="ECO:0000259" key="1">
    <source>
        <dbReference type="Pfam" id="PF13847"/>
    </source>
</evidence>
<dbReference type="PANTHER" id="PTHR45128:SF1">
    <property type="entry name" value="S-ADENOSYLMETHIONINE-DEPENDENT METHYLTRANSFERASE RV2258C"/>
    <property type="match status" value="1"/>
</dbReference>
<dbReference type="STRING" id="523791.Kkor_2192"/>
<reference evidence="3 4" key="1">
    <citation type="journal article" date="2009" name="Stand. Genomic Sci.">
        <title>Complete genome sequence of Kangiella koreensis type strain (SW-125).</title>
        <authorList>
            <person name="Han C."/>
            <person name="Sikorski J."/>
            <person name="Lapidus A."/>
            <person name="Nolan M."/>
            <person name="Glavina Del Rio T."/>
            <person name="Tice H."/>
            <person name="Cheng J.F."/>
            <person name="Lucas S."/>
            <person name="Chen F."/>
            <person name="Copeland A."/>
            <person name="Ivanova N."/>
            <person name="Mavromatis K."/>
            <person name="Ovchinnikova G."/>
            <person name="Pati A."/>
            <person name="Bruce D."/>
            <person name="Goodwin L."/>
            <person name="Pitluck S."/>
            <person name="Chen A."/>
            <person name="Palaniappan K."/>
            <person name="Land M."/>
            <person name="Hauser L."/>
            <person name="Chang Y.J."/>
            <person name="Jeffries C.D."/>
            <person name="Chain P."/>
            <person name="Saunders E."/>
            <person name="Brettin T."/>
            <person name="Goker M."/>
            <person name="Tindall B.J."/>
            <person name="Bristow J."/>
            <person name="Eisen J.A."/>
            <person name="Markowitz V."/>
            <person name="Hugenholtz P."/>
            <person name="Kyrpides N.C."/>
            <person name="Klenk H.P."/>
            <person name="Detter J.C."/>
        </authorList>
    </citation>
    <scope>NUCLEOTIDE SEQUENCE [LARGE SCALE GENOMIC DNA]</scope>
    <source>
        <strain evidence="4">DSM 16069 / KCTC 12182 / SW-125</strain>
    </source>
</reference>
<keyword evidence="4" id="KW-1185">Reference proteome</keyword>
<name>C7R7R9_KANKD</name>
<dbReference type="InterPro" id="IPR025714">
    <property type="entry name" value="Methyltranfer_dom"/>
</dbReference>
<keyword evidence="3" id="KW-0808">Transferase</keyword>
<dbReference type="InParanoid" id="C7R7R9"/>
<keyword evidence="3" id="KW-0489">Methyltransferase</keyword>
<sequence>MTIQESYTPEMFAEHLVLMLNHASTTVMIALGHKLGLFDSLEELESVSSRELAEHSGCDERYIREWLSVMVTAKIISYEPMHKTYILPKNYAMFLCRKYSPDNIAVTSQFIPLMGQMLPQLEKSFRSGNGLQYSDYPCFHSVMAEDSYQTVVCALFDHILPLMDDMTERLQWGIRVLDAGCGKGLALLKLAQEFPNSHFVGYDLCEDAFAETLEHAKALRLTNIEFQARDLRDFHEPESFDFIASFDAVHDQADPQALLDGIYRALRPRGTYLMQDIAGSSYLENNLDHPLGPLLYSISCAHCTPVSLGQGGPGLGTMWGEELATGMLQAAGFNKIQKHKLEHDPFNVYFINRK</sequence>
<proteinExistence type="predicted"/>
<dbReference type="InterPro" id="IPR048711">
    <property type="entry name" value="WHD_Rv2258c"/>
</dbReference>